<evidence type="ECO:0000313" key="2">
    <source>
        <dbReference type="Proteomes" id="UP000217838"/>
    </source>
</evidence>
<dbReference type="AlphaFoldDB" id="A0A2A4YI43"/>
<dbReference type="EMBL" id="NVUU01000042">
    <property type="protein sequence ID" value="PCI94270.1"/>
    <property type="molecule type" value="Genomic_DNA"/>
</dbReference>
<reference evidence="2" key="1">
    <citation type="submission" date="2017-08" db="EMBL/GenBank/DDBJ databases">
        <title>A dynamic microbial community with high functional redundancy inhabits the cold, oxic subseafloor aquifer.</title>
        <authorList>
            <person name="Tully B.J."/>
            <person name="Wheat C.G."/>
            <person name="Glazer B.T."/>
            <person name="Huber J.A."/>
        </authorList>
    </citation>
    <scope>NUCLEOTIDE SEQUENCE [LARGE SCALE GENOMIC DNA]</scope>
</reference>
<protein>
    <submittedName>
        <fullName evidence="1">Uncharacterized protein</fullName>
    </submittedName>
</protein>
<sequence>MRTYVSLEDVFEELIDQQKAKLLKFGRRIIPYLTKDDILQPNDYPELENNPFFRYEEGILDGLQTAQMALQRQNKKSDY</sequence>
<evidence type="ECO:0000313" key="1">
    <source>
        <dbReference type="EMBL" id="PCI94270.1"/>
    </source>
</evidence>
<proteinExistence type="predicted"/>
<comment type="caution">
    <text evidence="1">The sequence shown here is derived from an EMBL/GenBank/DDBJ whole genome shotgun (WGS) entry which is preliminary data.</text>
</comment>
<name>A0A2A4YI43_UNCAE</name>
<gene>
    <name evidence="1" type="ORF">COB11_04095</name>
</gene>
<dbReference type="Proteomes" id="UP000217838">
    <property type="component" value="Unassembled WGS sequence"/>
</dbReference>
<accession>A0A2A4YI43</accession>
<organism evidence="1 2">
    <name type="scientific">Aerophobetes bacterium</name>
    <dbReference type="NCBI Taxonomy" id="2030807"/>
    <lineage>
        <taxon>Bacteria</taxon>
        <taxon>Candidatus Aerophobota</taxon>
    </lineage>
</organism>